<reference evidence="4 5" key="1">
    <citation type="journal article" date="2020" name="Int. J. Syst. Evol. Microbiol.">
        <title>Novel acetic acid bacteria from cider fermentations: Acetobacter conturbans sp. nov. and Acetobacter fallax sp. nov.</title>
        <authorList>
            <person name="Sombolestani A.S."/>
            <person name="Cleenwerck I."/>
            <person name="Cnockaert M."/>
            <person name="Borremans W."/>
            <person name="Wieme A.D."/>
            <person name="De Vuyst L."/>
            <person name="Vandamme P."/>
        </authorList>
    </citation>
    <scope>NUCLEOTIDE SEQUENCE [LARGE SCALE GENOMIC DNA]</scope>
    <source>
        <strain evidence="4 5">LMG 1637</strain>
    </source>
</reference>
<evidence type="ECO:0000313" key="5">
    <source>
        <dbReference type="Proteomes" id="UP000615326"/>
    </source>
</evidence>
<evidence type="ECO:0000256" key="1">
    <source>
        <dbReference type="SAM" id="MobiDB-lite"/>
    </source>
</evidence>
<evidence type="ECO:0000256" key="2">
    <source>
        <dbReference type="SAM" id="SignalP"/>
    </source>
</evidence>
<dbReference type="InterPro" id="IPR000073">
    <property type="entry name" value="AB_hydrolase_1"/>
</dbReference>
<sequence length="660" mass="71938">MTFFHSSISLRICVAASVMAFSLSGCTPPVSVHHLGLTRAYLDETRSALAGRVLSNATQIVLERQNLRQLWQAHPAAAIAALRGITAADTVGPDVGDRLFALAELNYLRGRQTHFRADFMAAALYAYAYLAPGEAQAIRPSPYDPRFRQACDIYMLGLTEALGSPVQITPQSWQLPFGSLDINAGTPSLNWHGHPLTDLRPTARLSVDGVKNVYRHPGLGEPLAALPELSDAEDRSFQIADKLRIPVNLLVEFDDPRRQIFSDHLNARFIVSAIDVEDHRIIGDDSVPLHYEPTAARAISLQDSVDWSAEYRGFLDGSLFLDGHSPRLVAIQPHQYGHMPVVLVHGTASSPARWADMINDLLEDPVIRKHFEFWLFSYGTGNPIPYSALELRRSIQQAVNQLGGTQADPALGQITLIGHSQGGLLAKMLVIQAGNRLWNGVTKHPLASLDFSPRTRHLLEEAMFPTPVPEVHRVVFISTPQHGSYLAGYSVARLVGRFVSFPVTVTDIIQQVVTGDVASSRTNMQPWRAGSVYGMSPDSPFIKALAAIPVSPTVHAHSIIPVLGDGPLKNADDGVVSYESAHIPDVDSELVVRHSGHSTQSDPITIAEVRRILLEQIGSAGDLSARYEKNMYESLVGSQSNEAPRSASGHSRTATKALNG</sequence>
<feature type="chain" id="PRO_5047346848" evidence="2">
    <location>
        <begin position="21"/>
        <end position="660"/>
    </location>
</feature>
<dbReference type="Gene3D" id="3.40.50.1820">
    <property type="entry name" value="alpha/beta hydrolase"/>
    <property type="match status" value="1"/>
</dbReference>
<dbReference type="SUPFAM" id="SSF53474">
    <property type="entry name" value="alpha/beta-Hydrolases"/>
    <property type="match status" value="1"/>
</dbReference>
<evidence type="ECO:0000313" key="4">
    <source>
        <dbReference type="EMBL" id="NHO34018.1"/>
    </source>
</evidence>
<comment type="caution">
    <text evidence="4">The sequence shown here is derived from an EMBL/GenBank/DDBJ whole genome shotgun (WGS) entry which is preliminary data.</text>
</comment>
<name>A0ABX0KGA0_9PROT</name>
<dbReference type="RefSeq" id="WP_173578482.1">
    <property type="nucleotide sequence ID" value="NZ_WOSW01000048.1"/>
</dbReference>
<organism evidence="4 5">
    <name type="scientific">Acetobacter fallax</name>
    <dbReference type="NCBI Taxonomy" id="1737473"/>
    <lineage>
        <taxon>Bacteria</taxon>
        <taxon>Pseudomonadati</taxon>
        <taxon>Pseudomonadota</taxon>
        <taxon>Alphaproteobacteria</taxon>
        <taxon>Acetobacterales</taxon>
        <taxon>Acetobacteraceae</taxon>
        <taxon>Acetobacter</taxon>
    </lineage>
</organism>
<dbReference type="Proteomes" id="UP000615326">
    <property type="component" value="Unassembled WGS sequence"/>
</dbReference>
<dbReference type="GO" id="GO:0016787">
    <property type="term" value="F:hydrolase activity"/>
    <property type="evidence" value="ECO:0007669"/>
    <property type="project" value="UniProtKB-KW"/>
</dbReference>
<proteinExistence type="predicted"/>
<protein>
    <submittedName>
        <fullName evidence="4">Alpha/beta fold hydrolase</fullName>
    </submittedName>
</protein>
<feature type="region of interest" description="Disordered" evidence="1">
    <location>
        <begin position="637"/>
        <end position="660"/>
    </location>
</feature>
<keyword evidence="5" id="KW-1185">Reference proteome</keyword>
<dbReference type="EMBL" id="WOSW01000048">
    <property type="protein sequence ID" value="NHO34018.1"/>
    <property type="molecule type" value="Genomic_DNA"/>
</dbReference>
<gene>
    <name evidence="4" type="ORF">GOB84_16005</name>
</gene>
<feature type="signal peptide" evidence="2">
    <location>
        <begin position="1"/>
        <end position="20"/>
    </location>
</feature>
<evidence type="ECO:0000259" key="3">
    <source>
        <dbReference type="Pfam" id="PF12697"/>
    </source>
</evidence>
<accession>A0ABX0KGA0</accession>
<keyword evidence="2" id="KW-0732">Signal</keyword>
<dbReference type="InterPro" id="IPR029058">
    <property type="entry name" value="AB_hydrolase_fold"/>
</dbReference>
<dbReference type="Pfam" id="PF12697">
    <property type="entry name" value="Abhydrolase_6"/>
    <property type="match status" value="1"/>
</dbReference>
<keyword evidence="4" id="KW-0378">Hydrolase</keyword>
<feature type="domain" description="AB hydrolase-1" evidence="3">
    <location>
        <begin position="341"/>
        <end position="607"/>
    </location>
</feature>